<dbReference type="RefSeq" id="WP_067757663.1">
    <property type="nucleotide sequence ID" value="NZ_LT907988.1"/>
</dbReference>
<comment type="cofactor">
    <cofactor evidence="16">
        <name>NH4(+)</name>
        <dbReference type="ChEBI" id="CHEBI:28938"/>
    </cofactor>
    <cofactor evidence="16">
        <name>K(+)</name>
        <dbReference type="ChEBI" id="CHEBI:29103"/>
    </cofactor>
    <text evidence="16">A monovalent cation. Ammonium or potassium.</text>
</comment>
<comment type="caution">
    <text evidence="16">Lacks conserved residue(s) required for the propagation of feature annotation.</text>
</comment>
<dbReference type="GO" id="GO:0015937">
    <property type="term" value="P:coenzyme A biosynthetic process"/>
    <property type="evidence" value="ECO:0007669"/>
    <property type="project" value="UniProtKB-UniRule"/>
</dbReference>
<comment type="similarity">
    <text evidence="14 16">Belongs to the type III pantothenate kinase family.</text>
</comment>
<evidence type="ECO:0000256" key="14">
    <source>
        <dbReference type="ARBA" id="ARBA00038036"/>
    </source>
</evidence>
<evidence type="ECO:0000256" key="15">
    <source>
        <dbReference type="ARBA" id="ARBA00040883"/>
    </source>
</evidence>
<feature type="binding site" evidence="16">
    <location>
        <begin position="6"/>
        <end position="13"/>
    </location>
    <ligand>
        <name>ATP</name>
        <dbReference type="ChEBI" id="CHEBI:30616"/>
    </ligand>
</feature>
<dbReference type="GO" id="GO:0004594">
    <property type="term" value="F:pantothenate kinase activity"/>
    <property type="evidence" value="ECO:0007669"/>
    <property type="project" value="UniProtKB-UniRule"/>
</dbReference>
<dbReference type="PANTHER" id="PTHR34265">
    <property type="entry name" value="TYPE III PANTOTHENATE KINASE"/>
    <property type="match status" value="1"/>
</dbReference>
<keyword evidence="11 16" id="KW-0067">ATP-binding</keyword>
<dbReference type="Gene3D" id="3.30.420.40">
    <property type="match status" value="2"/>
</dbReference>
<organism evidence="17 19">
    <name type="scientific">Orrella dioscoreae</name>
    <dbReference type="NCBI Taxonomy" id="1851544"/>
    <lineage>
        <taxon>Bacteria</taxon>
        <taxon>Pseudomonadati</taxon>
        <taxon>Pseudomonadota</taxon>
        <taxon>Betaproteobacteria</taxon>
        <taxon>Burkholderiales</taxon>
        <taxon>Alcaligenaceae</taxon>
        <taxon>Orrella</taxon>
    </lineage>
</organism>
<evidence type="ECO:0000313" key="17">
    <source>
        <dbReference type="EMBL" id="SBT26978.1"/>
    </source>
</evidence>
<comment type="subcellular location">
    <subcellularLocation>
        <location evidence="3 16">Cytoplasm</location>
    </subcellularLocation>
</comment>
<evidence type="ECO:0000256" key="5">
    <source>
        <dbReference type="ARBA" id="ARBA00011738"/>
    </source>
</evidence>
<feature type="binding site" evidence="16">
    <location>
        <position position="97"/>
    </location>
    <ligand>
        <name>substrate</name>
    </ligand>
</feature>
<keyword evidence="8 16" id="KW-0808">Transferase</keyword>
<evidence type="ECO:0000256" key="16">
    <source>
        <dbReference type="HAMAP-Rule" id="MF_01274"/>
    </source>
</evidence>
<dbReference type="KEGG" id="odi:ODI_R4326"/>
<keyword evidence="12 16" id="KW-0630">Potassium</keyword>
<feature type="binding site" evidence="16">
    <location>
        <position position="132"/>
    </location>
    <ligand>
        <name>ATP</name>
        <dbReference type="ChEBI" id="CHEBI:30616"/>
    </ligand>
</feature>
<evidence type="ECO:0000256" key="6">
    <source>
        <dbReference type="ARBA" id="ARBA00012102"/>
    </source>
</evidence>
<comment type="function">
    <text evidence="16">Catalyzes the phosphorylation of pantothenate (Pan), the first step in CoA biosynthesis.</text>
</comment>
<dbReference type="Proteomes" id="UP000078558">
    <property type="component" value="Chromosome I"/>
</dbReference>
<comment type="pathway">
    <text evidence="4 16">Cofactor biosynthesis; coenzyme A biosynthesis; CoA from (R)-pantothenate: step 1/5.</text>
</comment>
<evidence type="ECO:0000256" key="11">
    <source>
        <dbReference type="ARBA" id="ARBA00022840"/>
    </source>
</evidence>
<comment type="subunit">
    <text evidence="5 16">Homodimer.</text>
</comment>
<dbReference type="OrthoDB" id="9781305at2"/>
<dbReference type="EC" id="2.7.1.33" evidence="6 16"/>
<name>A0A1C3K6D0_9BURK</name>
<protein>
    <recommendedName>
        <fullName evidence="15 16">Type III pantothenate kinase</fullName>
        <ecNumber evidence="6 16">2.7.1.33</ecNumber>
    </recommendedName>
    <alternativeName>
        <fullName evidence="16">PanK-III</fullName>
    </alternativeName>
    <alternativeName>
        <fullName evidence="16">Pantothenic acid kinase</fullName>
    </alternativeName>
</protein>
<keyword evidence="7 16" id="KW-0963">Cytoplasm</keyword>
<evidence type="ECO:0000256" key="2">
    <source>
        <dbReference type="ARBA" id="ARBA00001958"/>
    </source>
</evidence>
<dbReference type="Pfam" id="PF03309">
    <property type="entry name" value="Pan_kinase"/>
    <property type="match status" value="1"/>
</dbReference>
<evidence type="ECO:0000256" key="3">
    <source>
        <dbReference type="ARBA" id="ARBA00004496"/>
    </source>
</evidence>
<dbReference type="EMBL" id="LT907988">
    <property type="protein sequence ID" value="SOE52598.1"/>
    <property type="molecule type" value="Genomic_DNA"/>
</dbReference>
<evidence type="ECO:0000256" key="12">
    <source>
        <dbReference type="ARBA" id="ARBA00022958"/>
    </source>
</evidence>
<evidence type="ECO:0000256" key="1">
    <source>
        <dbReference type="ARBA" id="ARBA00001206"/>
    </source>
</evidence>
<feature type="binding site" evidence="16">
    <location>
        <begin position="104"/>
        <end position="107"/>
    </location>
    <ligand>
        <name>substrate</name>
    </ligand>
</feature>
<gene>
    <name evidence="16" type="primary">coaX</name>
    <name evidence="17" type="ORF">ODI_01103</name>
    <name evidence="18" type="ORF">ODI_R4326</name>
</gene>
<dbReference type="GO" id="GO:0005524">
    <property type="term" value="F:ATP binding"/>
    <property type="evidence" value="ECO:0007669"/>
    <property type="project" value="UniProtKB-UniRule"/>
</dbReference>
<evidence type="ECO:0000313" key="19">
    <source>
        <dbReference type="Proteomes" id="UP000078558"/>
    </source>
</evidence>
<evidence type="ECO:0000256" key="8">
    <source>
        <dbReference type="ARBA" id="ARBA00022679"/>
    </source>
</evidence>
<feature type="active site" description="Proton acceptor" evidence="16">
    <location>
        <position position="106"/>
    </location>
</feature>
<reference evidence="18 19" key="2">
    <citation type="submission" date="2017-08" db="EMBL/GenBank/DDBJ databases">
        <authorList>
            <person name="de Groot N.N."/>
        </authorList>
    </citation>
    <scope>NUCLEOTIDE SEQUENCE [LARGE SCALE GENOMIC DNA]</scope>
    <source>
        <strain evidence="18">Orrdi1</strain>
    </source>
</reference>
<keyword evidence="13 16" id="KW-0173">Coenzyme A biosynthesis</keyword>
<keyword evidence="19" id="KW-1185">Reference proteome</keyword>
<evidence type="ECO:0000256" key="10">
    <source>
        <dbReference type="ARBA" id="ARBA00022777"/>
    </source>
</evidence>
<keyword evidence="10 16" id="KW-0418">Kinase</keyword>
<evidence type="ECO:0000256" key="13">
    <source>
        <dbReference type="ARBA" id="ARBA00022993"/>
    </source>
</evidence>
<dbReference type="STRING" id="1851544.ODI_01103"/>
<dbReference type="GO" id="GO:0005737">
    <property type="term" value="C:cytoplasm"/>
    <property type="evidence" value="ECO:0007669"/>
    <property type="project" value="UniProtKB-SubCell"/>
</dbReference>
<dbReference type="InterPro" id="IPR004619">
    <property type="entry name" value="Type_III_PanK"/>
</dbReference>
<evidence type="ECO:0000256" key="7">
    <source>
        <dbReference type="ARBA" id="ARBA00022490"/>
    </source>
</evidence>
<dbReference type="HAMAP" id="MF_01274">
    <property type="entry name" value="Pantothen_kinase_3"/>
    <property type="match status" value="1"/>
</dbReference>
<comment type="cofactor">
    <cofactor evidence="2">
        <name>K(+)</name>
        <dbReference type="ChEBI" id="CHEBI:29103"/>
    </cofactor>
</comment>
<dbReference type="UniPathway" id="UPA00241">
    <property type="reaction ID" value="UER00352"/>
</dbReference>
<dbReference type="SUPFAM" id="SSF53067">
    <property type="entry name" value="Actin-like ATPase domain"/>
    <property type="match status" value="2"/>
</dbReference>
<reference evidence="17 19" key="1">
    <citation type="submission" date="2016-06" db="EMBL/GenBank/DDBJ databases">
        <authorList>
            <person name="Kjaerup R.B."/>
            <person name="Dalgaard T.S."/>
            <person name="Juul-Madsen H.R."/>
        </authorList>
    </citation>
    <scope>NUCLEOTIDE SEQUENCE [LARGE SCALE GENOMIC DNA]</scope>
    <source>
        <strain evidence="17">Orrdi1</strain>
    </source>
</reference>
<keyword evidence="9 16" id="KW-0547">Nucleotide-binding</keyword>
<proteinExistence type="inferred from homology"/>
<accession>A0A1C3K6D0</accession>
<feature type="binding site" evidence="16">
    <location>
        <position position="182"/>
    </location>
    <ligand>
        <name>substrate</name>
    </ligand>
</feature>
<dbReference type="AlphaFoldDB" id="A0A1C3K6D0"/>
<evidence type="ECO:0000256" key="4">
    <source>
        <dbReference type="ARBA" id="ARBA00005225"/>
    </source>
</evidence>
<dbReference type="InterPro" id="IPR043129">
    <property type="entry name" value="ATPase_NBD"/>
</dbReference>
<sequence length="271" mass="28564">MMLLVDAGNSRIKLGWRVAGQARAADVITLPHAELEQLPARMAAWPSAQAGQRRRALGVNVAGDALGGRLQALLDQAGYMLEWIRPAPALLGLRNGYDTPTQLGPDRWMGMLGIWAAMPAPRPPLLLATFGTATTLDLTSPDDVFRGGLILPGPSLMRASLTQGTANLPLADGTLHDFPTNTHDAISTGVAAAQAGAVLRQWLRAWETFGQAPVLHVSGGGWPDVEAQTQTLLDQLTRHLGLPAVVPRWVPNPVLDGLAALAAATETAEGA</sequence>
<comment type="catalytic activity">
    <reaction evidence="1 16">
        <text>(R)-pantothenate + ATP = (R)-4'-phosphopantothenate + ADP + H(+)</text>
        <dbReference type="Rhea" id="RHEA:16373"/>
        <dbReference type="ChEBI" id="CHEBI:10986"/>
        <dbReference type="ChEBI" id="CHEBI:15378"/>
        <dbReference type="ChEBI" id="CHEBI:29032"/>
        <dbReference type="ChEBI" id="CHEBI:30616"/>
        <dbReference type="ChEBI" id="CHEBI:456216"/>
        <dbReference type="EC" id="2.7.1.33"/>
    </reaction>
</comment>
<dbReference type="EMBL" id="FLRC01000044">
    <property type="protein sequence ID" value="SBT26978.1"/>
    <property type="molecule type" value="Genomic_DNA"/>
</dbReference>
<dbReference type="PANTHER" id="PTHR34265:SF1">
    <property type="entry name" value="TYPE III PANTOTHENATE KINASE"/>
    <property type="match status" value="1"/>
</dbReference>
<evidence type="ECO:0000313" key="18">
    <source>
        <dbReference type="EMBL" id="SOE52598.1"/>
    </source>
</evidence>
<evidence type="ECO:0000256" key="9">
    <source>
        <dbReference type="ARBA" id="ARBA00022741"/>
    </source>
</evidence>